<dbReference type="AlphaFoldDB" id="A0A022WHC5"/>
<gene>
    <name evidence="1" type="ORF">H103_00268</name>
</gene>
<reference evidence="1" key="1">
    <citation type="submission" date="2014-02" db="EMBL/GenBank/DDBJ databases">
        <title>The Genome Sequence of Trichophyton rubrum (morphotype fischeri) CBS 288.86.</title>
        <authorList>
            <consortium name="The Broad Institute Genomics Platform"/>
            <person name="Cuomo C.A."/>
            <person name="White T.C."/>
            <person name="Graser Y."/>
            <person name="Martinez-Rossi N."/>
            <person name="Heitman J."/>
            <person name="Young S.K."/>
            <person name="Zeng Q."/>
            <person name="Gargeya S."/>
            <person name="Abouelleil A."/>
            <person name="Alvarado L."/>
            <person name="Chapman S.B."/>
            <person name="Gainer-Dewar J."/>
            <person name="Goldberg J."/>
            <person name="Griggs A."/>
            <person name="Gujja S."/>
            <person name="Hansen M."/>
            <person name="Howarth C."/>
            <person name="Imamovic A."/>
            <person name="Larimer J."/>
            <person name="Martinez D."/>
            <person name="Murphy C."/>
            <person name="Pearson M.D."/>
            <person name="Persinoti G."/>
            <person name="Poon T."/>
            <person name="Priest M."/>
            <person name="Roberts A.D."/>
            <person name="Saif S."/>
            <person name="Shea T.D."/>
            <person name="Sykes S.N."/>
            <person name="Wortman J."/>
            <person name="Nusbaum C."/>
            <person name="Birren B."/>
        </authorList>
    </citation>
    <scope>NUCLEOTIDE SEQUENCE [LARGE SCALE GENOMIC DNA]</scope>
    <source>
        <strain evidence="1">CBS 288.86</strain>
    </source>
</reference>
<dbReference type="Proteomes" id="UP000023758">
    <property type="component" value="Unassembled WGS sequence"/>
</dbReference>
<organism evidence="1">
    <name type="scientific">Trichophyton rubrum CBS 288.86</name>
    <dbReference type="NCBI Taxonomy" id="1215330"/>
    <lineage>
        <taxon>Eukaryota</taxon>
        <taxon>Fungi</taxon>
        <taxon>Dikarya</taxon>
        <taxon>Ascomycota</taxon>
        <taxon>Pezizomycotina</taxon>
        <taxon>Eurotiomycetes</taxon>
        <taxon>Eurotiomycetidae</taxon>
        <taxon>Onygenales</taxon>
        <taxon>Arthrodermataceae</taxon>
        <taxon>Trichophyton</taxon>
    </lineage>
</organism>
<proteinExistence type="predicted"/>
<evidence type="ECO:0000313" key="1">
    <source>
        <dbReference type="EMBL" id="EZF57478.1"/>
    </source>
</evidence>
<dbReference type="EMBL" id="KK207686">
    <property type="protein sequence ID" value="EZF57478.1"/>
    <property type="molecule type" value="Genomic_DNA"/>
</dbReference>
<dbReference type="HOGENOM" id="CLU_2185804_0_0_1"/>
<protein>
    <submittedName>
        <fullName evidence="1">Uncharacterized protein</fullName>
    </submittedName>
</protein>
<name>A0A022WHC5_TRIRU</name>
<sequence>MLDSDDTILSISTSYTVYITFPRYGESPALYKTPPISLCTYRAAFRLNCLGWLLIYAGWIQTRLGRWFRSITIWLGVWVSSTATAHLELWRCLPNPCLRPCLVDYGIAR</sequence>
<accession>A0A022WHC5</accession>